<organism evidence="15 16">
    <name type="scientific">Porites evermanni</name>
    <dbReference type="NCBI Taxonomy" id="104178"/>
    <lineage>
        <taxon>Eukaryota</taxon>
        <taxon>Metazoa</taxon>
        <taxon>Cnidaria</taxon>
        <taxon>Anthozoa</taxon>
        <taxon>Hexacorallia</taxon>
        <taxon>Scleractinia</taxon>
        <taxon>Fungiina</taxon>
        <taxon>Poritidae</taxon>
        <taxon>Porites</taxon>
    </lineage>
</organism>
<keyword evidence="10 14" id="KW-0496">Mitochondrion</keyword>
<evidence type="ECO:0000256" key="4">
    <source>
        <dbReference type="ARBA" id="ARBA00022448"/>
    </source>
</evidence>
<dbReference type="Proteomes" id="UP001159427">
    <property type="component" value="Unassembled WGS sequence"/>
</dbReference>
<feature type="transmembrane region" description="Helical" evidence="14">
    <location>
        <begin position="33"/>
        <end position="51"/>
    </location>
</feature>
<keyword evidence="9 14" id="KW-1133">Transmembrane helix</keyword>
<dbReference type="EMBL" id="CALNXI010000625">
    <property type="protein sequence ID" value="CAH3030294.1"/>
    <property type="molecule type" value="Genomic_DNA"/>
</dbReference>
<comment type="subcellular location">
    <subcellularLocation>
        <location evidence="1 14">Mitochondrion inner membrane</location>
        <topology evidence="1 14">Single-pass membrane protein</topology>
        <orientation evidence="1 14">Matrix side</orientation>
    </subcellularLocation>
</comment>
<keyword evidence="5 14" id="KW-0679">Respiratory chain</keyword>
<dbReference type="PANTHER" id="PTHR12966">
    <property type="entry name" value="NADH DEHYDROGENASE UBIQUINONE 1 ALPHA SUBCOMPLEX SUBUNIT 13"/>
    <property type="match status" value="1"/>
</dbReference>
<keyword evidence="11 14" id="KW-0472">Membrane</keyword>
<evidence type="ECO:0000256" key="10">
    <source>
        <dbReference type="ARBA" id="ARBA00023128"/>
    </source>
</evidence>
<reference evidence="15 16" key="1">
    <citation type="submission" date="2022-05" db="EMBL/GenBank/DDBJ databases">
        <authorList>
            <consortium name="Genoscope - CEA"/>
            <person name="William W."/>
        </authorList>
    </citation>
    <scope>NUCLEOTIDE SEQUENCE [LARGE SCALE GENOMIC DNA]</scope>
</reference>
<dbReference type="PANTHER" id="PTHR12966:SF0">
    <property type="entry name" value="NADH DEHYDROGENASE [UBIQUINONE] 1 ALPHA SUBCOMPLEX SUBUNIT 13"/>
    <property type="match status" value="1"/>
</dbReference>
<dbReference type="InterPro" id="IPR009346">
    <property type="entry name" value="GRIM-19"/>
</dbReference>
<evidence type="ECO:0000256" key="8">
    <source>
        <dbReference type="ARBA" id="ARBA00022982"/>
    </source>
</evidence>
<evidence type="ECO:0000256" key="13">
    <source>
        <dbReference type="ARBA" id="ARBA00046797"/>
    </source>
</evidence>
<evidence type="ECO:0000256" key="9">
    <source>
        <dbReference type="ARBA" id="ARBA00022989"/>
    </source>
</evidence>
<proteinExistence type="inferred from homology"/>
<evidence type="ECO:0000256" key="12">
    <source>
        <dbReference type="ARBA" id="ARBA00045908"/>
    </source>
</evidence>
<evidence type="ECO:0000256" key="1">
    <source>
        <dbReference type="ARBA" id="ARBA00004298"/>
    </source>
</evidence>
<comment type="subunit">
    <text evidence="13">Complex I is composed of 45 different subunits. Interacts with CARD15, but not with CARD4. Interacts with STAT3, but not with STAT1, STAT2 and STAT5A. Interacts with OLFM4.</text>
</comment>
<protein>
    <recommendedName>
        <fullName evidence="3 14">NADH dehydrogenase [ubiquinone] 1 alpha subcomplex subunit 13</fullName>
    </recommendedName>
</protein>
<evidence type="ECO:0000256" key="6">
    <source>
        <dbReference type="ARBA" id="ARBA00022692"/>
    </source>
</evidence>
<evidence type="ECO:0000256" key="7">
    <source>
        <dbReference type="ARBA" id="ARBA00022792"/>
    </source>
</evidence>
<evidence type="ECO:0000256" key="3">
    <source>
        <dbReference type="ARBA" id="ARBA00018192"/>
    </source>
</evidence>
<evidence type="ECO:0000256" key="11">
    <source>
        <dbReference type="ARBA" id="ARBA00023136"/>
    </source>
</evidence>
<comment type="function">
    <text evidence="14">Complex I functions in the transfer of electrons from NADH to the respiratory chain. Accessory subunit of the mitochondrial membrane respiratory chain NADH dehydrogenase (Complex I), that is believed not to be involved in catalysis.</text>
</comment>
<keyword evidence="6 14" id="KW-0812">Transmembrane</keyword>
<evidence type="ECO:0000313" key="15">
    <source>
        <dbReference type="EMBL" id="CAH3030294.1"/>
    </source>
</evidence>
<keyword evidence="4 14" id="KW-0813">Transport</keyword>
<evidence type="ECO:0000256" key="14">
    <source>
        <dbReference type="RuleBase" id="RU368034"/>
    </source>
</evidence>
<gene>
    <name evidence="15" type="ORF">PEVE_00037741</name>
</gene>
<comment type="caution">
    <text evidence="15">The sequence shown here is derived from an EMBL/GenBank/DDBJ whole genome shotgun (WGS) entry which is preliminary data.</text>
</comment>
<keyword evidence="8 14" id="KW-0249">Electron transport</keyword>
<evidence type="ECO:0000313" key="16">
    <source>
        <dbReference type="Proteomes" id="UP001159427"/>
    </source>
</evidence>
<comment type="function">
    <text evidence="12">Accessory subunit of the mitochondrial membrane respiratory chain NADH dehydrogenase (Complex I), that is believed not to be involved in catalysis. Complex I functions in the transfer of electrons from NADH to the respiratory chain. The immediate electron acceptor for the enzyme is believed to be ubiquinone. Involved in the interferon/all-trans-retinoic acid (IFN/RA) induced cell death. This apoptotic activity is inhibited by interaction with viral IRF1. Prevents the transactivation of STAT3 target genes. May play a role in CARD15-mediated innate mucosal responses and serve to regulate intestinal epithelial cell responses to microbes.</text>
</comment>
<evidence type="ECO:0000256" key="5">
    <source>
        <dbReference type="ARBA" id="ARBA00022660"/>
    </source>
</evidence>
<accession>A0ABN8MQ76</accession>
<comment type="similarity">
    <text evidence="2 14">Belongs to the complex I NDUFA13 subunit family.</text>
</comment>
<keyword evidence="7 14" id="KW-0999">Mitochondrion inner membrane</keyword>
<dbReference type="Pfam" id="PF06212">
    <property type="entry name" value="GRIM-19"/>
    <property type="match status" value="1"/>
</dbReference>
<sequence>MASSLVKQELPPKGGYPAIEYTRNLPKRGPSGLMIFVGGAAVMAFGFYHVIKGNRRRCELMTEKMNARIGILPLLQAEHDRKCLRALKENEELEAQIMKDVPGWKVGESVYHTDKWVSPIAVQVNKL</sequence>
<keyword evidence="16" id="KW-1185">Reference proteome</keyword>
<evidence type="ECO:0000256" key="2">
    <source>
        <dbReference type="ARBA" id="ARBA00007312"/>
    </source>
</evidence>
<name>A0ABN8MQ76_9CNID</name>